<comment type="caution">
    <text evidence="3">The sequence shown here is derived from an EMBL/GenBank/DDBJ whole genome shotgun (WGS) entry which is preliminary data.</text>
</comment>
<dbReference type="RefSeq" id="WP_167061682.1">
    <property type="nucleotide sequence ID" value="NZ_JAAOZR010000024.1"/>
</dbReference>
<evidence type="ECO:0000256" key="1">
    <source>
        <dbReference type="ARBA" id="ARBA00006739"/>
    </source>
</evidence>
<reference evidence="3 4" key="1">
    <citation type="submission" date="2021-03" db="EMBL/GenBank/DDBJ databases">
        <title>Genomic Encyclopedia of Type Strains, Phase IV (KMG-IV): sequencing the most valuable type-strain genomes for metagenomic binning, comparative biology and taxonomic classification.</title>
        <authorList>
            <person name="Goeker M."/>
        </authorList>
    </citation>
    <scope>NUCLEOTIDE SEQUENCE [LARGE SCALE GENOMIC DNA]</scope>
    <source>
        <strain evidence="3 4">DSM 24950</strain>
    </source>
</reference>
<feature type="domain" description="Glycosyltransferase 2-like" evidence="2">
    <location>
        <begin position="4"/>
        <end position="156"/>
    </location>
</feature>
<evidence type="ECO:0000259" key="2">
    <source>
        <dbReference type="Pfam" id="PF00535"/>
    </source>
</evidence>
<organism evidence="3 4">
    <name type="scientific">Paenibacillus aceris</name>
    <dbReference type="NCBI Taxonomy" id="869555"/>
    <lineage>
        <taxon>Bacteria</taxon>
        <taxon>Bacillati</taxon>
        <taxon>Bacillota</taxon>
        <taxon>Bacilli</taxon>
        <taxon>Bacillales</taxon>
        <taxon>Paenibacillaceae</taxon>
        <taxon>Paenibacillus</taxon>
    </lineage>
</organism>
<gene>
    <name evidence="3" type="ORF">J2Z65_001510</name>
</gene>
<dbReference type="CDD" id="cd00761">
    <property type="entry name" value="Glyco_tranf_GTA_type"/>
    <property type="match status" value="1"/>
</dbReference>
<dbReference type="PANTHER" id="PTHR22916">
    <property type="entry name" value="GLYCOSYLTRANSFERASE"/>
    <property type="match status" value="1"/>
</dbReference>
<dbReference type="SUPFAM" id="SSF53448">
    <property type="entry name" value="Nucleotide-diphospho-sugar transferases"/>
    <property type="match status" value="1"/>
</dbReference>
<dbReference type="InterPro" id="IPR029044">
    <property type="entry name" value="Nucleotide-diphossugar_trans"/>
</dbReference>
<sequence>MKFSIITPVYNSFYLMEQYFHSLENQTLKYFEIILIDDCSTDDSYQSIKGFAENSNLDIKILQTPENMGPGYARNLGLAKASGDWVTFVDNDDWVELNWLEKVNEIISNNGFDCVIHDYYLKGDRERQPMQTMIRGDEGIISKSEGITFISNHTWGKFYSLSKLKEKNVHFPNTRRCEDVAFTCLALDACDSIYYLKHNLYYYFQRKNSLSNNRNMDEKDMVHSFSILRKNLEKKYTKEINEKSVRDLLYGGLLMMCKARKSNKDIMTYINEYGNKNPEWFRSSSISFLATPKRVFLVCAKYKFISGLRFLSWVHTKLVGM</sequence>
<proteinExistence type="inferred from homology"/>
<comment type="similarity">
    <text evidence="1">Belongs to the glycosyltransferase 2 family.</text>
</comment>
<dbReference type="Pfam" id="PF00535">
    <property type="entry name" value="Glycos_transf_2"/>
    <property type="match status" value="1"/>
</dbReference>
<accession>A0ABS4HUK0</accession>
<dbReference type="Gene3D" id="3.90.550.10">
    <property type="entry name" value="Spore Coat Polysaccharide Biosynthesis Protein SpsA, Chain A"/>
    <property type="match status" value="1"/>
</dbReference>
<evidence type="ECO:0000313" key="4">
    <source>
        <dbReference type="Proteomes" id="UP001519344"/>
    </source>
</evidence>
<protein>
    <submittedName>
        <fullName evidence="3">Glycosyltransferase involved in cell wall biosynthesis</fullName>
    </submittedName>
</protein>
<evidence type="ECO:0000313" key="3">
    <source>
        <dbReference type="EMBL" id="MBP1962311.1"/>
    </source>
</evidence>
<dbReference type="PANTHER" id="PTHR22916:SF3">
    <property type="entry name" value="UDP-GLCNAC:BETAGAL BETA-1,3-N-ACETYLGLUCOSAMINYLTRANSFERASE-LIKE PROTEIN 1"/>
    <property type="match status" value="1"/>
</dbReference>
<dbReference type="InterPro" id="IPR001173">
    <property type="entry name" value="Glyco_trans_2-like"/>
</dbReference>
<dbReference type="Proteomes" id="UP001519344">
    <property type="component" value="Unassembled WGS sequence"/>
</dbReference>
<name>A0ABS4HUK0_9BACL</name>
<dbReference type="EMBL" id="JAGGKV010000003">
    <property type="protein sequence ID" value="MBP1962311.1"/>
    <property type="molecule type" value="Genomic_DNA"/>
</dbReference>
<keyword evidence="4" id="KW-1185">Reference proteome</keyword>